<keyword evidence="1" id="KW-0175">Coiled coil</keyword>
<feature type="region of interest" description="Disordered" evidence="2">
    <location>
        <begin position="16"/>
        <end position="36"/>
    </location>
</feature>
<dbReference type="AlphaFoldDB" id="A0A016VNF3"/>
<sequence length="85" mass="9476">METLARDCALPVKKVATTSSSQATSENQNGLMDQPQTFVGNGKVPKYVKLIVQLLMETKNEVKAANQRNADLEEEVQILREENLE</sequence>
<gene>
    <name evidence="3" type="primary">Acey_s0007.g3466</name>
    <name evidence="3" type="ORF">Y032_0007g3466</name>
</gene>
<evidence type="ECO:0000313" key="4">
    <source>
        <dbReference type="Proteomes" id="UP000024635"/>
    </source>
</evidence>
<comment type="caution">
    <text evidence="3">The sequence shown here is derived from an EMBL/GenBank/DDBJ whole genome shotgun (WGS) entry which is preliminary data.</text>
</comment>
<evidence type="ECO:0000256" key="2">
    <source>
        <dbReference type="SAM" id="MobiDB-lite"/>
    </source>
</evidence>
<organism evidence="3 4">
    <name type="scientific">Ancylostoma ceylanicum</name>
    <dbReference type="NCBI Taxonomy" id="53326"/>
    <lineage>
        <taxon>Eukaryota</taxon>
        <taxon>Metazoa</taxon>
        <taxon>Ecdysozoa</taxon>
        <taxon>Nematoda</taxon>
        <taxon>Chromadorea</taxon>
        <taxon>Rhabditida</taxon>
        <taxon>Rhabditina</taxon>
        <taxon>Rhabditomorpha</taxon>
        <taxon>Strongyloidea</taxon>
        <taxon>Ancylostomatidae</taxon>
        <taxon>Ancylostomatinae</taxon>
        <taxon>Ancylostoma</taxon>
    </lineage>
</organism>
<dbReference type="OrthoDB" id="5877443at2759"/>
<name>A0A016VNF3_9BILA</name>
<dbReference type="Proteomes" id="UP000024635">
    <property type="component" value="Unassembled WGS sequence"/>
</dbReference>
<keyword evidence="4" id="KW-1185">Reference proteome</keyword>
<protein>
    <submittedName>
        <fullName evidence="3">Uncharacterized protein</fullName>
    </submittedName>
</protein>
<reference evidence="4" key="1">
    <citation type="journal article" date="2015" name="Nat. Genet.">
        <title>The genome and transcriptome of the zoonotic hookworm Ancylostoma ceylanicum identify infection-specific gene families.</title>
        <authorList>
            <person name="Schwarz E.M."/>
            <person name="Hu Y."/>
            <person name="Antoshechkin I."/>
            <person name="Miller M.M."/>
            <person name="Sternberg P.W."/>
            <person name="Aroian R.V."/>
        </authorList>
    </citation>
    <scope>NUCLEOTIDE SEQUENCE</scope>
    <source>
        <strain evidence="4">HY135</strain>
    </source>
</reference>
<evidence type="ECO:0000256" key="1">
    <source>
        <dbReference type="SAM" id="Coils"/>
    </source>
</evidence>
<accession>A0A016VNF3</accession>
<proteinExistence type="predicted"/>
<evidence type="ECO:0000313" key="3">
    <source>
        <dbReference type="EMBL" id="EYC28866.1"/>
    </source>
</evidence>
<dbReference type="EMBL" id="JARK01001343">
    <property type="protein sequence ID" value="EYC28866.1"/>
    <property type="molecule type" value="Genomic_DNA"/>
</dbReference>
<feature type="coiled-coil region" evidence="1">
    <location>
        <begin position="55"/>
        <end position="82"/>
    </location>
</feature>